<organism evidence="2 3">
    <name type="scientific">Brotaphodocola catenula</name>
    <dbReference type="NCBI Taxonomy" id="2885361"/>
    <lineage>
        <taxon>Bacteria</taxon>
        <taxon>Bacillati</taxon>
        <taxon>Bacillota</taxon>
        <taxon>Clostridia</taxon>
        <taxon>Lachnospirales</taxon>
        <taxon>Lachnospiraceae</taxon>
        <taxon>Brotaphodocola</taxon>
    </lineage>
</organism>
<evidence type="ECO:0000313" key="2">
    <source>
        <dbReference type="EMBL" id="MCC2166081.1"/>
    </source>
</evidence>
<dbReference type="Gene3D" id="3.30.160.250">
    <property type="match status" value="1"/>
</dbReference>
<dbReference type="EMBL" id="JAJEPU010000105">
    <property type="protein sequence ID" value="MCC2166081.1"/>
    <property type="molecule type" value="Genomic_DNA"/>
</dbReference>
<gene>
    <name evidence="2" type="ORF">LKD32_14670</name>
</gene>
<proteinExistence type="predicted"/>
<dbReference type="InterPro" id="IPR035069">
    <property type="entry name" value="TTHA1013/TTHA0281-like"/>
</dbReference>
<comment type="caution">
    <text evidence="2">The sequence shown here is derived from an EMBL/GenBank/DDBJ whole genome shotgun (WGS) entry which is preliminary data.</text>
</comment>
<accession>A0AAE3DMI0</accession>
<dbReference type="RefSeq" id="WP_177978101.1">
    <property type="nucleotide sequence ID" value="NZ_JAJEPU010000105.1"/>
</dbReference>
<evidence type="ECO:0000313" key="3">
    <source>
        <dbReference type="Proteomes" id="UP001198962"/>
    </source>
</evidence>
<dbReference type="Pfam" id="PF15919">
    <property type="entry name" value="HicB_lk_antitox"/>
    <property type="match status" value="1"/>
</dbReference>
<feature type="domain" description="HicB-like antitoxin of toxin-antitoxin system" evidence="1">
    <location>
        <begin position="5"/>
        <end position="71"/>
    </location>
</feature>
<dbReference type="Proteomes" id="UP001198962">
    <property type="component" value="Unassembled WGS sequence"/>
</dbReference>
<evidence type="ECO:0000259" key="1">
    <source>
        <dbReference type="Pfam" id="PF15919"/>
    </source>
</evidence>
<protein>
    <submittedName>
        <fullName evidence="2">Type II toxin-antitoxin system HicB family antitoxin</fullName>
    </submittedName>
</protein>
<name>A0AAE3DMI0_9FIRM</name>
<sequence length="91" mass="10299">MTFTYPAVIVPHKDDNGFHAEFPDLECCYADGGDLEDTLDAAREAAYDWLFLELEEGGHFPETSHPEDIKVPEDGFVRNIMVRIKLLPDSD</sequence>
<dbReference type="AlphaFoldDB" id="A0AAE3DMI0"/>
<reference evidence="2" key="1">
    <citation type="submission" date="2021-10" db="EMBL/GenBank/DDBJ databases">
        <title>Anaerobic single-cell dispensing facilitates the cultivation of human gut bacteria.</title>
        <authorList>
            <person name="Afrizal A."/>
        </authorList>
    </citation>
    <scope>NUCLEOTIDE SEQUENCE</scope>
    <source>
        <strain evidence="2">CLA-AA-H274</strain>
    </source>
</reference>
<dbReference type="InterPro" id="IPR031807">
    <property type="entry name" value="HicB-like"/>
</dbReference>
<dbReference type="SUPFAM" id="SSF143100">
    <property type="entry name" value="TTHA1013/TTHA0281-like"/>
    <property type="match status" value="1"/>
</dbReference>
<keyword evidence="3" id="KW-1185">Reference proteome</keyword>